<dbReference type="SUPFAM" id="SSF74788">
    <property type="entry name" value="Cullin repeat-like"/>
    <property type="match status" value="1"/>
</dbReference>
<comment type="caution">
    <text evidence="6">The sequence shown here is derived from an EMBL/GenBank/DDBJ whole genome shotgun (WGS) entry which is preliminary data.</text>
</comment>
<evidence type="ECO:0000256" key="3">
    <source>
        <dbReference type="RuleBase" id="RU365026"/>
    </source>
</evidence>
<keyword evidence="3" id="KW-0268">Exocytosis</keyword>
<comment type="similarity">
    <text evidence="1 3">Belongs to the EXO70 family.</text>
</comment>
<evidence type="ECO:0000313" key="7">
    <source>
        <dbReference type="Proteomes" id="UP001472677"/>
    </source>
</evidence>
<evidence type="ECO:0000313" key="6">
    <source>
        <dbReference type="EMBL" id="KAK8581363.1"/>
    </source>
</evidence>
<reference evidence="6 7" key="1">
    <citation type="journal article" date="2024" name="G3 (Bethesda)">
        <title>Genome assembly of Hibiscus sabdariffa L. provides insights into metabolisms of medicinal natural products.</title>
        <authorList>
            <person name="Kim T."/>
        </authorList>
    </citation>
    <scope>NUCLEOTIDE SEQUENCE [LARGE SCALE GENOMIC DNA]</scope>
    <source>
        <strain evidence="6">TK-2024</strain>
        <tissue evidence="6">Old leaves</tissue>
    </source>
</reference>
<dbReference type="EMBL" id="JBBPBM010000006">
    <property type="protein sequence ID" value="KAK8581363.1"/>
    <property type="molecule type" value="Genomic_DNA"/>
</dbReference>
<feature type="domain" description="Exocyst complex subunit Exo70 C-terminal" evidence="5">
    <location>
        <begin position="55"/>
        <end position="252"/>
    </location>
</feature>
<name>A0ABR2FKE5_9ROSI</name>
<dbReference type="Gene3D" id="1.20.1280.170">
    <property type="entry name" value="Exocyst complex component Exo70"/>
    <property type="match status" value="1"/>
</dbReference>
<dbReference type="PANTHER" id="PTHR12542">
    <property type="entry name" value="EXOCYST COMPLEX PROTEIN EXO70"/>
    <property type="match status" value="1"/>
</dbReference>
<accession>A0ABR2FKE5</accession>
<evidence type="ECO:0000256" key="1">
    <source>
        <dbReference type="ARBA" id="ARBA00006756"/>
    </source>
</evidence>
<dbReference type="PANTHER" id="PTHR12542:SF95">
    <property type="entry name" value="EXOCYST SUBUNIT EXO70 FAMILY PROTEIN"/>
    <property type="match status" value="1"/>
</dbReference>
<dbReference type="Proteomes" id="UP001472677">
    <property type="component" value="Unassembled WGS sequence"/>
</dbReference>
<gene>
    <name evidence="6" type="ORF">V6N12_071591</name>
</gene>
<keyword evidence="3" id="KW-0653">Protein transport</keyword>
<dbReference type="InterPro" id="IPR046364">
    <property type="entry name" value="Exo70_C"/>
</dbReference>
<dbReference type="InterPro" id="IPR004140">
    <property type="entry name" value="Exo70"/>
</dbReference>
<sequence length="281" mass="32307">MSMAEARILIFFLTFEEAIKFLTGNCNIEIQWLQGATQFLEGNFIADDWLINSGILSFLRFGMSIGGSKKGPTKLLRLLNIFSVLEDLRMDFNKLFGGESCNERKKHDKGFVTKVVNGGSEIFWELPLEVELERRSSLPSDGGIPRPVSFMTDYCNRLLDENSRLILTQVLRIYQSWKHEKYDEGFVTNQIYRMVRETAVNLDVWSKAYEQRALSYIFTMNSHCHFNILKGTKLGNLMGDSWLNANGKYKEYLERDLGENPGFSKPRQIAQEVANGIQRSL</sequence>
<dbReference type="Pfam" id="PF03081">
    <property type="entry name" value="Exo70_C"/>
    <property type="match status" value="1"/>
</dbReference>
<comment type="function">
    <text evidence="3">Component of the exocyst complex.</text>
</comment>
<evidence type="ECO:0000259" key="5">
    <source>
        <dbReference type="Pfam" id="PF03081"/>
    </source>
</evidence>
<evidence type="ECO:0000256" key="4">
    <source>
        <dbReference type="SAM" id="SignalP"/>
    </source>
</evidence>
<organism evidence="6 7">
    <name type="scientific">Hibiscus sabdariffa</name>
    <name type="common">roselle</name>
    <dbReference type="NCBI Taxonomy" id="183260"/>
    <lineage>
        <taxon>Eukaryota</taxon>
        <taxon>Viridiplantae</taxon>
        <taxon>Streptophyta</taxon>
        <taxon>Embryophyta</taxon>
        <taxon>Tracheophyta</taxon>
        <taxon>Spermatophyta</taxon>
        <taxon>Magnoliopsida</taxon>
        <taxon>eudicotyledons</taxon>
        <taxon>Gunneridae</taxon>
        <taxon>Pentapetalae</taxon>
        <taxon>rosids</taxon>
        <taxon>malvids</taxon>
        <taxon>Malvales</taxon>
        <taxon>Malvaceae</taxon>
        <taxon>Malvoideae</taxon>
        <taxon>Hibiscus</taxon>
    </lineage>
</organism>
<feature type="signal peptide" evidence="4">
    <location>
        <begin position="1"/>
        <end position="18"/>
    </location>
</feature>
<evidence type="ECO:0000256" key="2">
    <source>
        <dbReference type="ARBA" id="ARBA00022448"/>
    </source>
</evidence>
<dbReference type="InterPro" id="IPR016159">
    <property type="entry name" value="Cullin_repeat-like_dom_sf"/>
</dbReference>
<keyword evidence="7" id="KW-1185">Reference proteome</keyword>
<keyword evidence="4" id="KW-0732">Signal</keyword>
<proteinExistence type="inferred from homology"/>
<protein>
    <recommendedName>
        <fullName evidence="3">Exocyst subunit Exo70 family protein</fullName>
    </recommendedName>
</protein>
<keyword evidence="2 3" id="KW-0813">Transport</keyword>
<feature type="chain" id="PRO_5047523475" description="Exocyst subunit Exo70 family protein" evidence="4">
    <location>
        <begin position="19"/>
        <end position="281"/>
    </location>
</feature>